<name>A0A8H7U417_9APHY</name>
<dbReference type="FunFam" id="1.10.287.110:FF:000039">
    <property type="entry name" value="Protein translocation complex component (Npl1)"/>
    <property type="match status" value="1"/>
</dbReference>
<feature type="transmembrane region" description="Helical" evidence="10">
    <location>
        <begin position="196"/>
        <end position="219"/>
    </location>
</feature>
<feature type="transmembrane region" description="Helical" evidence="10">
    <location>
        <begin position="12"/>
        <end position="30"/>
    </location>
</feature>
<evidence type="ECO:0000256" key="1">
    <source>
        <dbReference type="ARBA" id="ARBA00004477"/>
    </source>
</evidence>
<dbReference type="AlphaFoldDB" id="A0A8H7U417"/>
<evidence type="ECO:0000313" key="13">
    <source>
        <dbReference type="Proteomes" id="UP000639403"/>
    </source>
</evidence>
<dbReference type="InterPro" id="IPR014756">
    <property type="entry name" value="Ig_E-set"/>
</dbReference>
<dbReference type="GO" id="GO:0006620">
    <property type="term" value="P:post-translational protein targeting to endoplasmic reticulum membrane"/>
    <property type="evidence" value="ECO:0007669"/>
    <property type="project" value="TreeGrafter"/>
</dbReference>
<dbReference type="InterPro" id="IPR036869">
    <property type="entry name" value="J_dom_sf"/>
</dbReference>
<evidence type="ECO:0000256" key="5">
    <source>
        <dbReference type="ARBA" id="ARBA00022927"/>
    </source>
</evidence>
<dbReference type="Proteomes" id="UP000639403">
    <property type="component" value="Unassembled WGS sequence"/>
</dbReference>
<feature type="region of interest" description="Disordered" evidence="9">
    <location>
        <begin position="593"/>
        <end position="653"/>
    </location>
</feature>
<dbReference type="Gene3D" id="1.10.3380.10">
    <property type="entry name" value="Sec63 N-terminal domain-like domain"/>
    <property type="match status" value="1"/>
</dbReference>
<evidence type="ECO:0000256" key="10">
    <source>
        <dbReference type="SAM" id="Phobius"/>
    </source>
</evidence>
<evidence type="ECO:0000256" key="7">
    <source>
        <dbReference type="ARBA" id="ARBA00023136"/>
    </source>
</evidence>
<dbReference type="Gene3D" id="2.60.40.150">
    <property type="entry name" value="C2 domain"/>
    <property type="match status" value="1"/>
</dbReference>
<feature type="transmembrane region" description="Helical" evidence="10">
    <location>
        <begin position="73"/>
        <end position="91"/>
    </location>
</feature>
<comment type="caution">
    <text evidence="12">The sequence shown here is derived from an EMBL/GenBank/DDBJ whole genome shotgun (WGS) entry which is preliminary data.</text>
</comment>
<comment type="subcellular location">
    <subcellularLocation>
        <location evidence="1">Endoplasmic reticulum membrane</location>
        <topology evidence="1">Multi-pass membrane protein</topology>
    </subcellularLocation>
</comment>
<keyword evidence="6 10" id="KW-1133">Transmembrane helix</keyword>
<dbReference type="InterPro" id="IPR035892">
    <property type="entry name" value="C2_domain_sf"/>
</dbReference>
<organism evidence="12 13">
    <name type="scientific">Rhodonia placenta</name>
    <dbReference type="NCBI Taxonomy" id="104341"/>
    <lineage>
        <taxon>Eukaryota</taxon>
        <taxon>Fungi</taxon>
        <taxon>Dikarya</taxon>
        <taxon>Basidiomycota</taxon>
        <taxon>Agaricomycotina</taxon>
        <taxon>Agaricomycetes</taxon>
        <taxon>Polyporales</taxon>
        <taxon>Adustoporiaceae</taxon>
        <taxon>Rhodonia</taxon>
    </lineage>
</organism>
<evidence type="ECO:0000256" key="3">
    <source>
        <dbReference type="ARBA" id="ARBA00022692"/>
    </source>
</evidence>
<keyword evidence="5" id="KW-0653">Protein transport</keyword>
<accession>A0A8H7U417</accession>
<dbReference type="SMART" id="SM00271">
    <property type="entry name" value="DnaJ"/>
    <property type="match status" value="1"/>
</dbReference>
<dbReference type="PANTHER" id="PTHR24075">
    <property type="entry name" value="SEC63 DOMAIN-CONTAINING"/>
    <property type="match status" value="1"/>
</dbReference>
<dbReference type="EMBL" id="JADOXO010000040">
    <property type="protein sequence ID" value="KAF9817632.1"/>
    <property type="molecule type" value="Genomic_DNA"/>
</dbReference>
<keyword evidence="3 10" id="KW-0812">Transmembrane</keyword>
<evidence type="ECO:0000256" key="6">
    <source>
        <dbReference type="ARBA" id="ARBA00022989"/>
    </source>
</evidence>
<reference evidence="12" key="1">
    <citation type="submission" date="2020-11" db="EMBL/GenBank/DDBJ databases">
        <authorList>
            <person name="Koelle M."/>
            <person name="Horta M.A.C."/>
            <person name="Nowrousian M."/>
            <person name="Ohm R.A."/>
            <person name="Benz P."/>
            <person name="Pilgard A."/>
        </authorList>
    </citation>
    <scope>NUCLEOTIDE SEQUENCE</scope>
    <source>
        <strain evidence="12">FPRL280</strain>
    </source>
</reference>
<protein>
    <recommendedName>
        <fullName evidence="11">J domain-containing protein</fullName>
    </recommendedName>
</protein>
<evidence type="ECO:0000259" key="11">
    <source>
        <dbReference type="PROSITE" id="PS50076"/>
    </source>
</evidence>
<evidence type="ECO:0000256" key="4">
    <source>
        <dbReference type="ARBA" id="ARBA00022824"/>
    </source>
</evidence>
<dbReference type="SUPFAM" id="SSF46565">
    <property type="entry name" value="Chaperone J-domain"/>
    <property type="match status" value="1"/>
</dbReference>
<keyword evidence="7 10" id="KW-0472">Membrane</keyword>
<dbReference type="PRINTS" id="PR00625">
    <property type="entry name" value="JDOMAIN"/>
</dbReference>
<dbReference type="Pfam" id="PF02889">
    <property type="entry name" value="Sec63"/>
    <property type="match status" value="1"/>
</dbReference>
<proteinExistence type="predicted"/>
<evidence type="ECO:0000256" key="2">
    <source>
        <dbReference type="ARBA" id="ARBA00022448"/>
    </source>
</evidence>
<dbReference type="GO" id="GO:0003723">
    <property type="term" value="F:RNA binding"/>
    <property type="evidence" value="ECO:0007669"/>
    <property type="project" value="TreeGrafter"/>
</dbReference>
<dbReference type="SUPFAM" id="SSF81296">
    <property type="entry name" value="E set domains"/>
    <property type="match status" value="1"/>
</dbReference>
<feature type="compositionally biased region" description="Acidic residues" evidence="9">
    <location>
        <begin position="630"/>
        <end position="641"/>
    </location>
</feature>
<dbReference type="PROSITE" id="PS50076">
    <property type="entry name" value="DNAJ_2"/>
    <property type="match status" value="1"/>
</dbReference>
<dbReference type="GO" id="GO:0031207">
    <property type="term" value="C:Sec62/Sec63 complex"/>
    <property type="evidence" value="ECO:0007669"/>
    <property type="project" value="TreeGrafter"/>
</dbReference>
<dbReference type="InterPro" id="IPR001623">
    <property type="entry name" value="DnaJ_domain"/>
</dbReference>
<evidence type="ECO:0000313" key="12">
    <source>
        <dbReference type="EMBL" id="KAF9817632.1"/>
    </source>
</evidence>
<dbReference type="Pfam" id="PF00226">
    <property type="entry name" value="DnaJ"/>
    <property type="match status" value="1"/>
</dbReference>
<evidence type="ECO:0000256" key="8">
    <source>
        <dbReference type="ARBA" id="ARBA00023186"/>
    </source>
</evidence>
<feature type="domain" description="J" evidence="11">
    <location>
        <begin position="101"/>
        <end position="171"/>
    </location>
</feature>
<dbReference type="SUPFAM" id="SSF158702">
    <property type="entry name" value="Sec63 N-terminal domain-like"/>
    <property type="match status" value="1"/>
</dbReference>
<dbReference type="SMART" id="SM00973">
    <property type="entry name" value="Sec63"/>
    <property type="match status" value="1"/>
</dbReference>
<dbReference type="GO" id="GO:0008320">
    <property type="term" value="F:protein transmembrane transporter activity"/>
    <property type="evidence" value="ECO:0007669"/>
    <property type="project" value="TreeGrafter"/>
</dbReference>
<reference evidence="12" key="2">
    <citation type="journal article" name="Front. Microbiol.">
        <title>Degradative Capacity of Two Strains of Rhodonia placenta: From Phenotype to Genotype.</title>
        <authorList>
            <person name="Kolle M."/>
            <person name="Horta M.A.C."/>
            <person name="Nowrousian M."/>
            <person name="Ohm R.A."/>
            <person name="Benz J.P."/>
            <person name="Pilgard A."/>
        </authorList>
    </citation>
    <scope>NUCLEOTIDE SEQUENCE</scope>
    <source>
        <strain evidence="12">FPRL280</strain>
    </source>
</reference>
<feature type="compositionally biased region" description="Acidic residues" evidence="9">
    <location>
        <begin position="597"/>
        <end position="610"/>
    </location>
</feature>
<dbReference type="GO" id="GO:0006614">
    <property type="term" value="P:SRP-dependent cotranslational protein targeting to membrane"/>
    <property type="evidence" value="ECO:0007669"/>
    <property type="project" value="TreeGrafter"/>
</dbReference>
<sequence>MANYSYDEAGNMAAYFLLTFLSIILIPLSLSSLPSRKSPTVSGCQCGQCVKQRENIRKRERGSLFTPKLRRKTIFVIVGWTAVAFLAYKVATTEVENKVYDPFEILGLRSGVDVKAIKSHYKKLSRKFHPDKVKLGINETIEAVEAKFVEITKAYKSLTDETIRKNWEMYGHPDGRQEVSMGIALPKWIVESGNNIWVLGAYGLIFGGALPAMVGRWWFGNRQKTKDGVNARSAATFFKTLNEESGIDDVIGSLGKAFEWERPHVKASKQESELVELETKIQEQLDIKWSELKKLAEAIPGSHESRRRALVLLYAHLLRLPVTNSTLRKEQAHLLLQTPTLLNSMLNISITRNWLQPTLAAMRLYAYLAQALPPGQDQLRLAQLPGISMDESAKLSPRFNAVDQLIESFEKEGDERLPEIKKAAQNWGKVEIVDAAFKVLGERYITPSAFISFVLKARIPSYSGVKPVSDVEADHKAEDTREQDFLAGKGDVETLLSGETSSGWAHAPFWPSNRKPSWWVLLADVRTNKLVVPPMKIADVPIGSNYRMYKMQFQGPPATGTFHWRVHVVSDTFVGEEVTRDVMWKVDDISVLNTDDQNSDDDISEPEEDSLAGQMALMRGGTVKKRHGEESDDESSTDDDQDKNSDGSSSDSD</sequence>
<gene>
    <name evidence="12" type="ORF">IEO21_03288</name>
</gene>
<evidence type="ECO:0000256" key="9">
    <source>
        <dbReference type="SAM" id="MobiDB-lite"/>
    </source>
</evidence>
<dbReference type="Gene3D" id="1.10.287.110">
    <property type="entry name" value="DnaJ domain"/>
    <property type="match status" value="1"/>
</dbReference>
<keyword evidence="4" id="KW-0256">Endoplasmic reticulum</keyword>
<keyword evidence="2" id="KW-0813">Transport</keyword>
<dbReference type="InterPro" id="IPR004179">
    <property type="entry name" value="Sec63-dom"/>
</dbReference>
<keyword evidence="8" id="KW-0143">Chaperone</keyword>
<dbReference type="CDD" id="cd06257">
    <property type="entry name" value="DnaJ"/>
    <property type="match status" value="1"/>
</dbReference>
<dbReference type="PANTHER" id="PTHR24075:SF0">
    <property type="entry name" value="TRANSLOCATION PROTEIN SEC63 HOMOLOG"/>
    <property type="match status" value="1"/>
</dbReference>